<feature type="signal peptide" evidence="2">
    <location>
        <begin position="1"/>
        <end position="19"/>
    </location>
</feature>
<reference evidence="4" key="1">
    <citation type="journal article" date="2020" name="Stud. Mycol.">
        <title>101 Dothideomycetes genomes: a test case for predicting lifestyles and emergence of pathogens.</title>
        <authorList>
            <person name="Haridas S."/>
            <person name="Albert R."/>
            <person name="Binder M."/>
            <person name="Bloem J."/>
            <person name="Labutti K."/>
            <person name="Salamov A."/>
            <person name="Andreopoulos B."/>
            <person name="Baker S."/>
            <person name="Barry K."/>
            <person name="Bills G."/>
            <person name="Bluhm B."/>
            <person name="Cannon C."/>
            <person name="Castanera R."/>
            <person name="Culley D."/>
            <person name="Daum C."/>
            <person name="Ezra D."/>
            <person name="Gonzalez J."/>
            <person name="Henrissat B."/>
            <person name="Kuo A."/>
            <person name="Liang C."/>
            <person name="Lipzen A."/>
            <person name="Lutzoni F."/>
            <person name="Magnuson J."/>
            <person name="Mondo S."/>
            <person name="Nolan M."/>
            <person name="Ohm R."/>
            <person name="Pangilinan J."/>
            <person name="Park H.-J."/>
            <person name="Ramirez L."/>
            <person name="Alfaro M."/>
            <person name="Sun H."/>
            <person name="Tritt A."/>
            <person name="Yoshinaga Y."/>
            <person name="Zwiers L.-H."/>
            <person name="Turgeon B."/>
            <person name="Goodwin S."/>
            <person name="Spatafora J."/>
            <person name="Crous P."/>
            <person name="Grigoriev I."/>
        </authorList>
    </citation>
    <scope>NUCLEOTIDE SEQUENCE</scope>
    <source>
        <strain evidence="4">CBS 107.79</strain>
    </source>
</reference>
<organism evidence="4 5">
    <name type="scientific">Bimuria novae-zelandiae CBS 107.79</name>
    <dbReference type="NCBI Taxonomy" id="1447943"/>
    <lineage>
        <taxon>Eukaryota</taxon>
        <taxon>Fungi</taxon>
        <taxon>Dikarya</taxon>
        <taxon>Ascomycota</taxon>
        <taxon>Pezizomycotina</taxon>
        <taxon>Dothideomycetes</taxon>
        <taxon>Pleosporomycetidae</taxon>
        <taxon>Pleosporales</taxon>
        <taxon>Massarineae</taxon>
        <taxon>Didymosphaeriaceae</taxon>
        <taxon>Bimuria</taxon>
    </lineage>
</organism>
<sequence>MRFFEVILSGAALISAVLAVEFTSFPQGSVAAGKPITLTYTPKDAVTTILLKKGPSTDLKTLDTLTTTSTGGSFTWTPPKTLEAGDDYAFEIQQAGAVPNYSGQFALTGGSAPVASSSSASSSAGYSTAKSSSAPASSSASSASSAYSTAVSTTISTSVVIHTSVGTASASAGTIVPSGYNSTISLGSPSATAGPTSTDNAPPVENTGAASTFGINAAALFGAIGAFAYLA</sequence>
<keyword evidence="5" id="KW-1185">Reference proteome</keyword>
<dbReference type="Proteomes" id="UP000800036">
    <property type="component" value="Unassembled WGS sequence"/>
</dbReference>
<dbReference type="Pfam" id="PF10342">
    <property type="entry name" value="Kre9_KNH"/>
    <property type="match status" value="1"/>
</dbReference>
<gene>
    <name evidence="4" type="ORF">BU23DRAFT_243536</name>
</gene>
<dbReference type="PANTHER" id="PTHR40633">
    <property type="entry name" value="MATRIX PROTEIN, PUTATIVE (AFU_ORTHOLOGUE AFUA_8G05410)-RELATED"/>
    <property type="match status" value="1"/>
</dbReference>
<protein>
    <recommendedName>
        <fullName evidence="3">Yeast cell wall synthesis Kre9/Knh1-like N-terminal domain-containing protein</fullName>
    </recommendedName>
</protein>
<evidence type="ECO:0000256" key="1">
    <source>
        <dbReference type="ARBA" id="ARBA00022729"/>
    </source>
</evidence>
<dbReference type="PANTHER" id="PTHR40633:SF1">
    <property type="entry name" value="GPI ANCHORED SERINE-THREONINE RICH PROTEIN (AFU_ORTHOLOGUE AFUA_1G03630)"/>
    <property type="match status" value="1"/>
</dbReference>
<evidence type="ECO:0000313" key="4">
    <source>
        <dbReference type="EMBL" id="KAF1969150.1"/>
    </source>
</evidence>
<evidence type="ECO:0000313" key="5">
    <source>
        <dbReference type="Proteomes" id="UP000800036"/>
    </source>
</evidence>
<dbReference type="InterPro" id="IPR052982">
    <property type="entry name" value="SRP1/TIP1-like"/>
</dbReference>
<feature type="chain" id="PRO_5025520154" description="Yeast cell wall synthesis Kre9/Knh1-like N-terminal domain-containing protein" evidence="2">
    <location>
        <begin position="20"/>
        <end position="231"/>
    </location>
</feature>
<dbReference type="InterPro" id="IPR018466">
    <property type="entry name" value="Kre9/Knh1-like_N"/>
</dbReference>
<accession>A0A6A5UXK6</accession>
<dbReference type="EMBL" id="ML976712">
    <property type="protein sequence ID" value="KAF1969150.1"/>
    <property type="molecule type" value="Genomic_DNA"/>
</dbReference>
<proteinExistence type="predicted"/>
<feature type="domain" description="Yeast cell wall synthesis Kre9/Knh1-like N-terminal" evidence="3">
    <location>
        <begin position="29"/>
        <end position="106"/>
    </location>
</feature>
<dbReference type="OrthoDB" id="5589325at2759"/>
<evidence type="ECO:0000259" key="3">
    <source>
        <dbReference type="Pfam" id="PF10342"/>
    </source>
</evidence>
<name>A0A6A5UXK6_9PLEO</name>
<evidence type="ECO:0000256" key="2">
    <source>
        <dbReference type="SAM" id="SignalP"/>
    </source>
</evidence>
<keyword evidence="1 2" id="KW-0732">Signal</keyword>
<dbReference type="AlphaFoldDB" id="A0A6A5UXK6"/>